<evidence type="ECO:0000313" key="4">
    <source>
        <dbReference type="Proteomes" id="UP001302652"/>
    </source>
</evidence>
<proteinExistence type="predicted"/>
<feature type="region of interest" description="Disordered" evidence="1">
    <location>
        <begin position="25"/>
        <end position="46"/>
    </location>
</feature>
<evidence type="ECO:0000256" key="1">
    <source>
        <dbReference type="SAM" id="MobiDB-lite"/>
    </source>
</evidence>
<feature type="chain" id="PRO_5046605909" description="Lipoprotein" evidence="2">
    <location>
        <begin position="24"/>
        <end position="46"/>
    </location>
</feature>
<organism evidence="3 4">
    <name type="scientific">Paraburkholderia kirstenboschensis</name>
    <dbReference type="NCBI Taxonomy" id="1245436"/>
    <lineage>
        <taxon>Bacteria</taxon>
        <taxon>Pseudomonadati</taxon>
        <taxon>Pseudomonadota</taxon>
        <taxon>Betaproteobacteria</taxon>
        <taxon>Burkholderiales</taxon>
        <taxon>Burkholderiaceae</taxon>
        <taxon>Paraburkholderia</taxon>
    </lineage>
</organism>
<gene>
    <name evidence="3" type="ORF">RW095_29545</name>
</gene>
<feature type="signal peptide" evidence="2">
    <location>
        <begin position="1"/>
        <end position="23"/>
    </location>
</feature>
<dbReference type="EMBL" id="CP136513">
    <property type="protein sequence ID" value="WOD20338.1"/>
    <property type="molecule type" value="Genomic_DNA"/>
</dbReference>
<dbReference type="PROSITE" id="PS51257">
    <property type="entry name" value="PROKAR_LIPOPROTEIN"/>
    <property type="match status" value="1"/>
</dbReference>
<evidence type="ECO:0000256" key="2">
    <source>
        <dbReference type="SAM" id="SignalP"/>
    </source>
</evidence>
<reference evidence="3 4" key="1">
    <citation type="submission" date="2023-10" db="EMBL/GenBank/DDBJ databases">
        <title>Surface-active antibiotics is a multifunctional adaptation for post-fire microbes.</title>
        <authorList>
            <person name="Liu M.D."/>
            <person name="Du Y."/>
            <person name="Koupaei S.K."/>
            <person name="Kim N.R."/>
            <person name="Zhang W."/>
            <person name="Traxler M.F."/>
        </authorList>
    </citation>
    <scope>NUCLEOTIDE SEQUENCE [LARGE SCALE GENOMIC DNA]</scope>
    <source>
        <strain evidence="3 4">F3</strain>
    </source>
</reference>
<keyword evidence="4" id="KW-1185">Reference proteome</keyword>
<feature type="compositionally biased region" description="Gly residues" evidence="1">
    <location>
        <begin position="35"/>
        <end position="46"/>
    </location>
</feature>
<dbReference type="RefSeq" id="WP_317022279.1">
    <property type="nucleotide sequence ID" value="NZ_CP136513.1"/>
</dbReference>
<accession>A0ABZ0ET39</accession>
<evidence type="ECO:0000313" key="3">
    <source>
        <dbReference type="EMBL" id="WOD20338.1"/>
    </source>
</evidence>
<keyword evidence="2" id="KW-0732">Signal</keyword>
<protein>
    <recommendedName>
        <fullName evidence="5">Lipoprotein</fullName>
    </recommendedName>
</protein>
<evidence type="ECO:0008006" key="5">
    <source>
        <dbReference type="Google" id="ProtNLM"/>
    </source>
</evidence>
<dbReference type="Proteomes" id="UP001302652">
    <property type="component" value="Chromosome 1"/>
</dbReference>
<sequence>MKAAFSIVVMLFTLAVASLGTSACTSTADNSASGTNGGNSSGGGGY</sequence>
<name>A0ABZ0ET39_9BURK</name>